<evidence type="ECO:0000313" key="2">
    <source>
        <dbReference type="EMBL" id="CCA15487.1"/>
    </source>
</evidence>
<protein>
    <submittedName>
        <fullName evidence="2">Uncharacterized protein AlNc14C12G1425</fullName>
    </submittedName>
</protein>
<dbReference type="HOGENOM" id="CLU_919559_0_0_1"/>
<proteinExistence type="predicted"/>
<evidence type="ECO:0000256" key="1">
    <source>
        <dbReference type="SAM" id="MobiDB-lite"/>
    </source>
</evidence>
<sequence>MQTDRIRGNRLGRPDNSLTITPVSPGQVLSPCPFDHRKSNQEMNYSFKTSKSLMPAKSSGTAVSSGLSDIESQQWNGKFLLGLHEPMRHSIFIMNSLVNCLVNSTSPPAKALFTFFRWYRKYVMVYIKCQYRVKTKLLFPFLRLRYNEKLRITESYADIIALMEKILEGKNSLCVNPKYLNDETRKSVFLTRIQEDTQTLGAMLNQTLNAEEKLFHPALSRTFTEDEFVKYMMPRIFQSIRPKRAMIPWIIECSKLWDQQRGTFAYKNALSFVDRTLYRLFWYRHWRKNVLVPMQSMVAPDIV</sequence>
<accession>F0W347</accession>
<name>F0W347_9STRA</name>
<dbReference type="EMBL" id="FR824057">
    <property type="protein sequence ID" value="CCA15487.1"/>
    <property type="molecule type" value="Genomic_DNA"/>
</dbReference>
<gene>
    <name evidence="2" type="primary">AlNc14C12G1425</name>
    <name evidence="2" type="ORF">ALNC14_016300</name>
</gene>
<reference evidence="2" key="2">
    <citation type="submission" date="2011-02" db="EMBL/GenBank/DDBJ databases">
        <authorList>
            <person name="MacLean D."/>
        </authorList>
    </citation>
    <scope>NUCLEOTIDE SEQUENCE</scope>
</reference>
<feature type="region of interest" description="Disordered" evidence="1">
    <location>
        <begin position="1"/>
        <end position="22"/>
    </location>
</feature>
<dbReference type="AlphaFoldDB" id="F0W347"/>
<organism evidence="2">
    <name type="scientific">Albugo laibachii Nc14</name>
    <dbReference type="NCBI Taxonomy" id="890382"/>
    <lineage>
        <taxon>Eukaryota</taxon>
        <taxon>Sar</taxon>
        <taxon>Stramenopiles</taxon>
        <taxon>Oomycota</taxon>
        <taxon>Peronosporomycetes</taxon>
        <taxon>Albuginales</taxon>
        <taxon>Albuginaceae</taxon>
        <taxon>Albugo</taxon>
    </lineage>
</organism>
<reference evidence="2" key="1">
    <citation type="journal article" date="2011" name="PLoS Biol.">
        <title>Gene gain and loss during evolution of obligate parasitism in the white rust pathogen of Arabidopsis thaliana.</title>
        <authorList>
            <person name="Kemen E."/>
            <person name="Gardiner A."/>
            <person name="Schultz-Larsen T."/>
            <person name="Kemen A.C."/>
            <person name="Balmuth A.L."/>
            <person name="Robert-Seilaniantz A."/>
            <person name="Bailey K."/>
            <person name="Holub E."/>
            <person name="Studholme D.J."/>
            <person name="Maclean D."/>
            <person name="Jones J.D."/>
        </authorList>
    </citation>
    <scope>NUCLEOTIDE SEQUENCE</scope>
</reference>